<proteinExistence type="predicted"/>
<dbReference type="AlphaFoldDB" id="A0A1Y1ID74"/>
<reference evidence="2 3" key="1">
    <citation type="journal article" date="2014" name="Nat. Commun.">
        <title>Klebsormidium flaccidum genome reveals primary factors for plant terrestrial adaptation.</title>
        <authorList>
            <person name="Hori K."/>
            <person name="Maruyama F."/>
            <person name="Fujisawa T."/>
            <person name="Togashi T."/>
            <person name="Yamamoto N."/>
            <person name="Seo M."/>
            <person name="Sato S."/>
            <person name="Yamada T."/>
            <person name="Mori H."/>
            <person name="Tajima N."/>
            <person name="Moriyama T."/>
            <person name="Ikeuchi M."/>
            <person name="Watanabe M."/>
            <person name="Wada H."/>
            <person name="Kobayashi K."/>
            <person name="Saito M."/>
            <person name="Masuda T."/>
            <person name="Sasaki-Sekimoto Y."/>
            <person name="Mashiguchi K."/>
            <person name="Awai K."/>
            <person name="Shimojima M."/>
            <person name="Masuda S."/>
            <person name="Iwai M."/>
            <person name="Nobusawa T."/>
            <person name="Narise T."/>
            <person name="Kondo S."/>
            <person name="Saito H."/>
            <person name="Sato R."/>
            <person name="Murakawa M."/>
            <person name="Ihara Y."/>
            <person name="Oshima-Yamada Y."/>
            <person name="Ohtaka K."/>
            <person name="Satoh M."/>
            <person name="Sonobe K."/>
            <person name="Ishii M."/>
            <person name="Ohtani R."/>
            <person name="Kanamori-Sato M."/>
            <person name="Honoki R."/>
            <person name="Miyazaki D."/>
            <person name="Mochizuki H."/>
            <person name="Umetsu J."/>
            <person name="Higashi K."/>
            <person name="Shibata D."/>
            <person name="Kamiya Y."/>
            <person name="Sato N."/>
            <person name="Nakamura Y."/>
            <person name="Tabata S."/>
            <person name="Ida S."/>
            <person name="Kurokawa K."/>
            <person name="Ohta H."/>
        </authorList>
    </citation>
    <scope>NUCLEOTIDE SEQUENCE [LARGE SCALE GENOMIC DNA]</scope>
    <source>
        <strain evidence="2 3">NIES-2285</strain>
    </source>
</reference>
<keyword evidence="3" id="KW-1185">Reference proteome</keyword>
<dbReference type="Proteomes" id="UP000054558">
    <property type="component" value="Unassembled WGS sequence"/>
</dbReference>
<dbReference type="InterPro" id="IPR036514">
    <property type="entry name" value="SGNH_hydro_sf"/>
</dbReference>
<accession>A0A1Y1ID74</accession>
<sequence>MESSSSSLRVLFVGNSFTYANDLDKVFTLFMRSRGIVVEAKRVAKGGYSFVQHLKDLENSEEELYSLLGEGSQSEQRWDYVILQDQSQIPGTFQYTGLWESSKEALLQLAAIATKKGATVVLLQTWAHREGNYDRSNAFFTQLFPDYPTMQRLLITGYEMYKTEIEKAVPGSIVVIAPAGKAWNLIYDTMEGGRADSGSGHKATEGSRQTRALRGGATGEAASAIPDGGQNWLDLK</sequence>
<name>A0A1Y1ID74_KLENI</name>
<dbReference type="EMBL" id="DF237298">
    <property type="protein sequence ID" value="GAQ87389.1"/>
    <property type="molecule type" value="Genomic_DNA"/>
</dbReference>
<organism evidence="2 3">
    <name type="scientific">Klebsormidium nitens</name>
    <name type="common">Green alga</name>
    <name type="synonym">Ulothrix nitens</name>
    <dbReference type="NCBI Taxonomy" id="105231"/>
    <lineage>
        <taxon>Eukaryota</taxon>
        <taxon>Viridiplantae</taxon>
        <taxon>Streptophyta</taxon>
        <taxon>Klebsormidiophyceae</taxon>
        <taxon>Klebsormidiales</taxon>
        <taxon>Klebsormidiaceae</taxon>
        <taxon>Klebsormidium</taxon>
    </lineage>
</organism>
<evidence type="ECO:0000313" key="3">
    <source>
        <dbReference type="Proteomes" id="UP000054558"/>
    </source>
</evidence>
<dbReference type="OrthoDB" id="3241615at2759"/>
<evidence type="ECO:0008006" key="4">
    <source>
        <dbReference type="Google" id="ProtNLM"/>
    </source>
</evidence>
<gene>
    <name evidence="2" type="ORF">KFL_003490110</name>
</gene>
<evidence type="ECO:0000313" key="2">
    <source>
        <dbReference type="EMBL" id="GAQ87389.1"/>
    </source>
</evidence>
<dbReference type="Gene3D" id="3.40.50.1110">
    <property type="entry name" value="SGNH hydrolase"/>
    <property type="match status" value="1"/>
</dbReference>
<feature type="region of interest" description="Disordered" evidence="1">
    <location>
        <begin position="194"/>
        <end position="236"/>
    </location>
</feature>
<protein>
    <recommendedName>
        <fullName evidence="4">DUF4886 domain-containing protein</fullName>
    </recommendedName>
</protein>
<evidence type="ECO:0000256" key="1">
    <source>
        <dbReference type="SAM" id="MobiDB-lite"/>
    </source>
</evidence>